<gene>
    <name evidence="2" type="ORF">BE221DRAFT_71643</name>
</gene>
<name>A0A1Y5IDC6_OSTTA</name>
<dbReference type="EMBL" id="KZ155778">
    <property type="protein sequence ID" value="OUS47491.1"/>
    <property type="molecule type" value="Genomic_DNA"/>
</dbReference>
<sequence length="637" mass="69299">MVDARCAMRRRTPRSNARATPLRAMPALRAEAKLFVPGIGSVTPERARGRGRANDLHERSRDAFDDDDDDASSGLELGSEDEREAMVREIESTVDGETSRTMEAVVTAEARGAADADARAPLLGKHVRFADDDDTTYGSEATSPRIDDGARAALLGERGGRWGVYGAIEGETSVGDEALGGDVAVDETMESENAGFVLDVSEDAMGSAAGAPLLASSSAGMEYGASEEAVSPEAWSDARVPLLPVVKESTYGTASPIRPSTKAGNVQRVKELKAPPPIDVETIELVEHARARELQRVDKAARTPLLSKTSNHNGNGMAGYGTIDDPMERDWLRETLSRNTAPYERFEEHEEETGRDEEMLQCSYEDHDEEDGEEGTLDDALAPSAPPMEYFDFVHERALVDDLCCVVWTVARERLDLLQPLFRLQGSGVIGRITLEHLRHIMEKLEPQRATSRALDRLEAMLCACGYTEDVTLSEFVHAAHAGTLAATRLTTGSGVHDAAILCGYLDELMSRTPASAQTALMLGGSRHKAWLDLPRLLAKNLEPDQLCLLIAVLDNADALTSSGHFIDVTAYQHWLRRAAAALHSSPLPRPPLDVNPAPSAPLAPEPTAEESAARRSRRDRLVCLWEERDALRRARA</sequence>
<feature type="compositionally biased region" description="Pro residues" evidence="1">
    <location>
        <begin position="588"/>
        <end position="605"/>
    </location>
</feature>
<evidence type="ECO:0000313" key="2">
    <source>
        <dbReference type="EMBL" id="OUS47491.1"/>
    </source>
</evidence>
<proteinExistence type="predicted"/>
<feature type="region of interest" description="Disordered" evidence="1">
    <location>
        <begin position="1"/>
        <end position="21"/>
    </location>
</feature>
<reference evidence="2" key="1">
    <citation type="submission" date="2017-04" db="EMBL/GenBank/DDBJ databases">
        <title>Population genomics of picophytoplankton unveils novel chromosome hypervariability.</title>
        <authorList>
            <consortium name="DOE Joint Genome Institute"/>
            <person name="Blanc-Mathieu R."/>
            <person name="Krasovec M."/>
            <person name="Hebrard M."/>
            <person name="Yau S."/>
            <person name="Desgranges E."/>
            <person name="Martin J."/>
            <person name="Schackwitz W."/>
            <person name="Kuo A."/>
            <person name="Salin G."/>
            <person name="Donnadieu C."/>
            <person name="Desdevises Y."/>
            <person name="Sanchez-Ferandin S."/>
            <person name="Moreau H."/>
            <person name="Rivals E."/>
            <person name="Grigoriev I.V."/>
            <person name="Grimsley N."/>
            <person name="Eyre-Walker A."/>
            <person name="Piganeau G."/>
        </authorList>
    </citation>
    <scope>NUCLEOTIDE SEQUENCE [LARGE SCALE GENOMIC DNA]</scope>
    <source>
        <strain evidence="2">RCC 1115</strain>
    </source>
</reference>
<organism evidence="2">
    <name type="scientific">Ostreococcus tauri</name>
    <name type="common">Marine green alga</name>
    <dbReference type="NCBI Taxonomy" id="70448"/>
    <lineage>
        <taxon>Eukaryota</taxon>
        <taxon>Viridiplantae</taxon>
        <taxon>Chlorophyta</taxon>
        <taxon>Mamiellophyceae</taxon>
        <taxon>Mamiellales</taxon>
        <taxon>Bathycoccaceae</taxon>
        <taxon>Ostreococcus</taxon>
    </lineage>
</organism>
<accession>A0A1Y5IDC6</accession>
<dbReference type="Proteomes" id="UP000195557">
    <property type="component" value="Unassembled WGS sequence"/>
</dbReference>
<feature type="compositionally biased region" description="Basic and acidic residues" evidence="1">
    <location>
        <begin position="45"/>
        <end position="63"/>
    </location>
</feature>
<feature type="region of interest" description="Disordered" evidence="1">
    <location>
        <begin position="587"/>
        <end position="618"/>
    </location>
</feature>
<feature type="region of interest" description="Disordered" evidence="1">
    <location>
        <begin position="41"/>
        <end position="82"/>
    </location>
</feature>
<protein>
    <submittedName>
        <fullName evidence="2">Uncharacterized protein</fullName>
    </submittedName>
</protein>
<dbReference type="AlphaFoldDB" id="A0A1Y5IDC6"/>
<evidence type="ECO:0000256" key="1">
    <source>
        <dbReference type="SAM" id="MobiDB-lite"/>
    </source>
</evidence>